<keyword evidence="5" id="KW-1185">Reference proteome</keyword>
<feature type="region of interest" description="Disordered" evidence="1">
    <location>
        <begin position="1"/>
        <end position="33"/>
    </location>
</feature>
<evidence type="ECO:0000259" key="3">
    <source>
        <dbReference type="Pfam" id="PF12697"/>
    </source>
</evidence>
<reference evidence="4 5" key="1">
    <citation type="submission" date="2022-01" db="EMBL/GenBank/DDBJ databases">
        <title>A chromosomal length assembly of Cordylochernes scorpioides.</title>
        <authorList>
            <person name="Zeh D."/>
            <person name="Zeh J."/>
        </authorList>
    </citation>
    <scope>NUCLEOTIDE SEQUENCE [LARGE SCALE GENOMIC DNA]</scope>
    <source>
        <strain evidence="4">IN4F17</strain>
        <tissue evidence="4">Whole Body</tissue>
    </source>
</reference>
<dbReference type="EMBL" id="CP092865">
    <property type="protein sequence ID" value="UYV64542.1"/>
    <property type="molecule type" value="Genomic_DNA"/>
</dbReference>
<dbReference type="PANTHER" id="PTHR12277">
    <property type="entry name" value="ALPHA/BETA HYDROLASE DOMAIN-CONTAINING PROTEIN"/>
    <property type="match status" value="1"/>
</dbReference>
<sequence length="409" mass="45804">MPQQKKGTMIRSRGPKGADATPTAMDDGIEYKEKPKETKSSPIYSRRWFKVLAVLLVVVYVVIPLLFLYYPPIRRHSVFLNYVSLSRVGNLSEPAAYGLKCAHNLYLQSEANVKLGTWNIQLPQDCQEGNRFDPAQPVVVYVHGNAGTRGGGHRVELYKLLTSDQVNLPVVAFDYRGFGDSTNVPPSARGLVRDARAVYDWVKRNGGSQVIVWGHSLGTAVSVALVAELCKEGRCPMGLVLEAPFTKVSDAARYYPLTIIHRYMPYFESVFVRSLESEETHLDSEALIADVKSPVLILHAEDDAMVPVHLGRQLFATAQRKGCQVSMVEFPQYGHKGLYKDAQLPSVVKNFVIRDEDDTDKDELWIMVDMEWEAIPQKAIRMFIESVPIHGSQSEKINIEPNTGKVLIN</sequence>
<keyword evidence="2" id="KW-1133">Transmembrane helix</keyword>
<keyword evidence="2" id="KW-0812">Transmembrane</keyword>
<evidence type="ECO:0000256" key="2">
    <source>
        <dbReference type="SAM" id="Phobius"/>
    </source>
</evidence>
<dbReference type="PANTHER" id="PTHR12277:SF194">
    <property type="entry name" value="FI04476P"/>
    <property type="match status" value="1"/>
</dbReference>
<gene>
    <name evidence="4" type="ORF">LAZ67_3001147</name>
</gene>
<evidence type="ECO:0000256" key="1">
    <source>
        <dbReference type="SAM" id="MobiDB-lite"/>
    </source>
</evidence>
<dbReference type="InterPro" id="IPR029058">
    <property type="entry name" value="AB_hydrolase_fold"/>
</dbReference>
<evidence type="ECO:0000313" key="5">
    <source>
        <dbReference type="Proteomes" id="UP001235939"/>
    </source>
</evidence>
<evidence type="ECO:0000313" key="4">
    <source>
        <dbReference type="EMBL" id="UYV64542.1"/>
    </source>
</evidence>
<keyword evidence="2" id="KW-0472">Membrane</keyword>
<feature type="domain" description="AB hydrolase-1" evidence="3">
    <location>
        <begin position="139"/>
        <end position="337"/>
    </location>
</feature>
<dbReference type="Gene3D" id="3.40.50.1820">
    <property type="entry name" value="alpha/beta hydrolase"/>
    <property type="match status" value="1"/>
</dbReference>
<protein>
    <submittedName>
        <fullName evidence="4">ABHD12</fullName>
    </submittedName>
</protein>
<dbReference type="Proteomes" id="UP001235939">
    <property type="component" value="Chromosome 03"/>
</dbReference>
<proteinExistence type="predicted"/>
<dbReference type="InterPro" id="IPR000073">
    <property type="entry name" value="AB_hydrolase_1"/>
</dbReference>
<dbReference type="Pfam" id="PF12697">
    <property type="entry name" value="Abhydrolase_6"/>
    <property type="match status" value="1"/>
</dbReference>
<accession>A0ABY6K6T0</accession>
<dbReference type="SUPFAM" id="SSF53474">
    <property type="entry name" value="alpha/beta-Hydrolases"/>
    <property type="match status" value="1"/>
</dbReference>
<organism evidence="4 5">
    <name type="scientific">Cordylochernes scorpioides</name>
    <dbReference type="NCBI Taxonomy" id="51811"/>
    <lineage>
        <taxon>Eukaryota</taxon>
        <taxon>Metazoa</taxon>
        <taxon>Ecdysozoa</taxon>
        <taxon>Arthropoda</taxon>
        <taxon>Chelicerata</taxon>
        <taxon>Arachnida</taxon>
        <taxon>Pseudoscorpiones</taxon>
        <taxon>Cheliferoidea</taxon>
        <taxon>Chernetidae</taxon>
        <taxon>Cordylochernes</taxon>
    </lineage>
</organism>
<feature type="transmembrane region" description="Helical" evidence="2">
    <location>
        <begin position="48"/>
        <end position="70"/>
    </location>
</feature>
<name>A0ABY6K6T0_9ARAC</name>